<dbReference type="PANTHER" id="PTHR11851">
    <property type="entry name" value="METALLOPROTEASE"/>
    <property type="match status" value="1"/>
</dbReference>
<sequence>MIKRIKLRLLLFLALLAFAFGAPLAAAAPASDFKTEKLPNGLTLIYKVMKDQPQVSINAIFPIGFFEEKHQGMPHLMEHLAFRGGSGYHYDDIVAVTNRQGGLFNGATNFYSTSYNYVVPKEQLDRALKVFNGSLWKTDFSEANVHFERRIIRHELDMDYGFRYPYYAVLRYFYPEMQDDRQKVDFTPSQVREFHMTYYQPENATYVMAGDFDPRAVISQLSQLSNGYGRIATPPAKIEGFRLPRGEIVEQRNIYPYQFQLLMAYEFTGLSAKERMLLNLLAFSYGADYKTDYERNQFKEYNVVSRSIAGSDYFGIYYLERTRPYSAEALAAEKANLRQYVRQFRKMDFKQRLQDFCNAIVMEQTQSRESAVDAAALACQRLMDPSSITADDLALIKKLSVKDLERFIDSYLSKPPTTWVLVKTTQ</sequence>
<keyword evidence="2" id="KW-0732">Signal</keyword>
<evidence type="ECO:0000259" key="3">
    <source>
        <dbReference type="Pfam" id="PF00675"/>
    </source>
</evidence>
<evidence type="ECO:0000313" key="5">
    <source>
        <dbReference type="EMBL" id="TCL73235.1"/>
    </source>
</evidence>
<dbReference type="Pfam" id="PF00675">
    <property type="entry name" value="Peptidase_M16"/>
    <property type="match status" value="1"/>
</dbReference>
<dbReference type="AlphaFoldDB" id="A0A4R1S234"/>
<evidence type="ECO:0000313" key="6">
    <source>
        <dbReference type="Proteomes" id="UP000295008"/>
    </source>
</evidence>
<organism evidence="5 6">
    <name type="scientific">Hydrogenispora ethanolica</name>
    <dbReference type="NCBI Taxonomy" id="1082276"/>
    <lineage>
        <taxon>Bacteria</taxon>
        <taxon>Bacillati</taxon>
        <taxon>Bacillota</taxon>
        <taxon>Hydrogenispora</taxon>
    </lineage>
</organism>
<dbReference type="PANTHER" id="PTHR11851:SF49">
    <property type="entry name" value="MITOCHONDRIAL-PROCESSING PEPTIDASE SUBUNIT ALPHA"/>
    <property type="match status" value="1"/>
</dbReference>
<comment type="similarity">
    <text evidence="1">Belongs to the peptidase M16 family.</text>
</comment>
<feature type="domain" description="Peptidase M16 N-terminal" evidence="3">
    <location>
        <begin position="54"/>
        <end position="157"/>
    </location>
</feature>
<keyword evidence="6" id="KW-1185">Reference proteome</keyword>
<dbReference type="GO" id="GO:0046872">
    <property type="term" value="F:metal ion binding"/>
    <property type="evidence" value="ECO:0007669"/>
    <property type="project" value="InterPro"/>
</dbReference>
<dbReference type="InterPro" id="IPR011765">
    <property type="entry name" value="Pept_M16_N"/>
</dbReference>
<dbReference type="RefSeq" id="WP_132013391.1">
    <property type="nucleotide sequence ID" value="NZ_SLUN01000005.1"/>
</dbReference>
<evidence type="ECO:0000259" key="4">
    <source>
        <dbReference type="Pfam" id="PF05193"/>
    </source>
</evidence>
<dbReference type="Pfam" id="PF05193">
    <property type="entry name" value="Peptidase_M16_C"/>
    <property type="match status" value="1"/>
</dbReference>
<dbReference type="EMBL" id="SLUN01000005">
    <property type="protein sequence ID" value="TCL73235.1"/>
    <property type="molecule type" value="Genomic_DNA"/>
</dbReference>
<dbReference type="InterPro" id="IPR007863">
    <property type="entry name" value="Peptidase_M16_C"/>
</dbReference>
<dbReference type="SUPFAM" id="SSF63411">
    <property type="entry name" value="LuxS/MPP-like metallohydrolase"/>
    <property type="match status" value="2"/>
</dbReference>
<feature type="signal peptide" evidence="2">
    <location>
        <begin position="1"/>
        <end position="19"/>
    </location>
</feature>
<dbReference type="Proteomes" id="UP000295008">
    <property type="component" value="Unassembled WGS sequence"/>
</dbReference>
<dbReference type="InterPro" id="IPR050361">
    <property type="entry name" value="MPP/UQCRC_Complex"/>
</dbReference>
<gene>
    <name evidence="5" type="ORF">EDC14_100597</name>
</gene>
<accession>A0A4R1S234</accession>
<feature type="chain" id="PRO_5038348978" evidence="2">
    <location>
        <begin position="20"/>
        <end position="426"/>
    </location>
</feature>
<name>A0A4R1S234_HYDET</name>
<evidence type="ECO:0000256" key="2">
    <source>
        <dbReference type="SAM" id="SignalP"/>
    </source>
</evidence>
<proteinExistence type="inferred from homology"/>
<dbReference type="InterPro" id="IPR011249">
    <property type="entry name" value="Metalloenz_LuxS/M16"/>
</dbReference>
<reference evidence="5 6" key="1">
    <citation type="submission" date="2019-03" db="EMBL/GenBank/DDBJ databases">
        <title>Genomic Encyclopedia of Type Strains, Phase IV (KMG-IV): sequencing the most valuable type-strain genomes for metagenomic binning, comparative biology and taxonomic classification.</title>
        <authorList>
            <person name="Goeker M."/>
        </authorList>
    </citation>
    <scope>NUCLEOTIDE SEQUENCE [LARGE SCALE GENOMIC DNA]</scope>
    <source>
        <strain evidence="5 6">LX-B</strain>
    </source>
</reference>
<protein>
    <submittedName>
        <fullName evidence="5">Putative Zn-dependent peptidase</fullName>
    </submittedName>
</protein>
<dbReference type="OrthoDB" id="9811314at2"/>
<dbReference type="Gene3D" id="3.30.830.10">
    <property type="entry name" value="Metalloenzyme, LuxS/M16 peptidase-like"/>
    <property type="match status" value="1"/>
</dbReference>
<feature type="domain" description="Peptidase M16 C-terminal" evidence="4">
    <location>
        <begin position="185"/>
        <end position="283"/>
    </location>
</feature>
<comment type="caution">
    <text evidence="5">The sequence shown here is derived from an EMBL/GenBank/DDBJ whole genome shotgun (WGS) entry which is preliminary data.</text>
</comment>
<evidence type="ECO:0000256" key="1">
    <source>
        <dbReference type="ARBA" id="ARBA00007261"/>
    </source>
</evidence>